<dbReference type="PROSITE" id="PS50181">
    <property type="entry name" value="FBOX"/>
    <property type="match status" value="1"/>
</dbReference>
<evidence type="ECO:0000313" key="3">
    <source>
        <dbReference type="Proteomes" id="UP000201566"/>
    </source>
</evidence>
<dbReference type="GeneID" id="16512241"/>
<dbReference type="RefSeq" id="YP_008319414.1">
    <property type="nucleotide sequence ID" value="NC_021858.1"/>
</dbReference>
<dbReference type="Gene3D" id="1.20.1280.50">
    <property type="match status" value="1"/>
</dbReference>
<dbReference type="KEGG" id="vg:16512241"/>
<dbReference type="SUPFAM" id="SSF82185">
    <property type="entry name" value="Histone H3 K4-specific methyltransferase SET7/9 N-terminal domain"/>
    <property type="match status" value="1"/>
</dbReference>
<dbReference type="EMBL" id="KC977570">
    <property type="protein sequence ID" value="AGO82745.1"/>
    <property type="molecule type" value="Genomic_DNA"/>
</dbReference>
<dbReference type="InterPro" id="IPR001810">
    <property type="entry name" value="F-box_dom"/>
</dbReference>
<dbReference type="Pfam" id="PF12937">
    <property type="entry name" value="F-box-like"/>
    <property type="match status" value="1"/>
</dbReference>
<dbReference type="Proteomes" id="UP000201566">
    <property type="component" value="Segment"/>
</dbReference>
<protein>
    <submittedName>
        <fullName evidence="2">F-box domain containing protein</fullName>
    </submittedName>
</protein>
<dbReference type="SUPFAM" id="SSF81383">
    <property type="entry name" value="F-box domain"/>
    <property type="match status" value="1"/>
</dbReference>
<proteinExistence type="predicted"/>
<dbReference type="InterPro" id="IPR036047">
    <property type="entry name" value="F-box-like_dom_sf"/>
</dbReference>
<evidence type="ECO:0000259" key="1">
    <source>
        <dbReference type="PROSITE" id="PS50181"/>
    </source>
</evidence>
<gene>
    <name evidence="2" type="ORF">pdul_cds_618</name>
</gene>
<feature type="domain" description="F-box" evidence="1">
    <location>
        <begin position="17"/>
        <end position="63"/>
    </location>
</feature>
<evidence type="ECO:0000313" key="2">
    <source>
        <dbReference type="EMBL" id="AGO82745.1"/>
    </source>
</evidence>
<reference evidence="2 3" key="1">
    <citation type="journal article" date="2013" name="Science">
        <title>Pandoraviruses: amoeba viruses with genomes up to 2.5 Mb reaching that of parasitic eukaryotes.</title>
        <authorList>
            <person name="Philippe N."/>
            <person name="Legendre M."/>
            <person name="Doutre G."/>
            <person name="Coute Y."/>
            <person name="Poirot O."/>
            <person name="Lescot M."/>
            <person name="Arslan D."/>
            <person name="Seltzer V."/>
            <person name="Bertaux L."/>
            <person name="Bruley C."/>
            <person name="Garin J."/>
            <person name="Claverie J.M."/>
            <person name="Abergel C."/>
        </authorList>
    </citation>
    <scope>NUCLEOTIDE SEQUENCE [LARGE SCALE GENOMIC DNA]</scope>
    <source>
        <strain evidence="2">Melbourne</strain>
    </source>
</reference>
<accession>S4VTJ3</accession>
<name>S4VTJ3_9VIRU</name>
<sequence length="537" mass="59011">MDHDIAAHRQKRRRPTPTGWDDLPDELVLRVASLLDMRSVALLGCVDHRTREVCLDGRLWRRFYYAMDVDAAAHTKQAAAHDDAVAQARAWLADPTDVSEPTRAWNRVLAADMRGHADDIEAEDHRWACALRSTHRGAPRCFARWPDVPLCALAEIRDFDLSPLEVSSSRLPPTKRRAPGVRSTYRGSVAAREGVVVPHGRGVAISTAGSGAVVCKIIGDWEQGLPSGKVRAWSIIYQDNVNYYEGDCVGGRAHGHGVLITYFASCEGCWADGFLCAPSLVRAFGRHIDRAASSPGCRGDRIRAIIYRNGGSLAFKGLCDASGSACDGLVFAPPGNTLVYDGKVLDYDKLLGNGTVYLDDGTMIAGRFDQDSCMETDICITYPNGDAVHCRRPVSLDANGWIPEAITHFTFSSSAAVDPTLAGRTIDGPWHILAVGRRDRGPPAGYAFPCVPRQWHGQSPVMTVTLTDDDRKPTPESGPRDKALIAARALDAFVFWPRATGLDERQRLDRDRFFEHMIAHHGPHWDTCRRLAAATPW</sequence>
<organism evidence="2 3">
    <name type="scientific">Pandoravirus dulcis</name>
    <dbReference type="NCBI Taxonomy" id="1349409"/>
    <lineage>
        <taxon>Viruses</taxon>
        <taxon>Pandoravirus</taxon>
    </lineage>
</organism>